<feature type="region of interest" description="Disordered" evidence="1">
    <location>
        <begin position="1022"/>
        <end position="1047"/>
    </location>
</feature>
<feature type="region of interest" description="Disordered" evidence="1">
    <location>
        <begin position="363"/>
        <end position="439"/>
    </location>
</feature>
<feature type="compositionally biased region" description="Polar residues" evidence="1">
    <location>
        <begin position="581"/>
        <end position="591"/>
    </location>
</feature>
<feature type="compositionally biased region" description="Low complexity" evidence="1">
    <location>
        <begin position="560"/>
        <end position="577"/>
    </location>
</feature>
<feature type="compositionally biased region" description="Polar residues" evidence="1">
    <location>
        <begin position="186"/>
        <end position="204"/>
    </location>
</feature>
<feature type="compositionally biased region" description="Polar residues" evidence="1">
    <location>
        <begin position="515"/>
        <end position="540"/>
    </location>
</feature>
<dbReference type="Proteomes" id="UP000521943">
    <property type="component" value="Unassembled WGS sequence"/>
</dbReference>
<feature type="compositionally biased region" description="Polar residues" evidence="1">
    <location>
        <begin position="465"/>
        <end position="474"/>
    </location>
</feature>
<feature type="region of interest" description="Disordered" evidence="1">
    <location>
        <begin position="1"/>
        <end position="221"/>
    </location>
</feature>
<evidence type="ECO:0000256" key="1">
    <source>
        <dbReference type="SAM" id="MobiDB-lite"/>
    </source>
</evidence>
<gene>
    <name evidence="2" type="ORF">DFP72DRAFT_882646</name>
</gene>
<feature type="compositionally biased region" description="Low complexity" evidence="1">
    <location>
        <begin position="1027"/>
        <end position="1039"/>
    </location>
</feature>
<feature type="compositionally biased region" description="Pro residues" evidence="1">
    <location>
        <begin position="391"/>
        <end position="400"/>
    </location>
</feature>
<feature type="region of interest" description="Disordered" evidence="1">
    <location>
        <begin position="453"/>
        <end position="620"/>
    </location>
</feature>
<protein>
    <recommendedName>
        <fullName evidence="4">F-box domain-containing protein</fullName>
    </recommendedName>
</protein>
<evidence type="ECO:0000313" key="3">
    <source>
        <dbReference type="Proteomes" id="UP000521943"/>
    </source>
</evidence>
<keyword evidence="3" id="KW-1185">Reference proteome</keyword>
<sequence length="1342" mass="144053">MAGFLRRKTKQSDVAKQPASISAPAPPPPPVATPLFARFASSSSNLSNGEQSGGPRAVSSPMNMSNHARRESTKGSSYRGGNGASSVSIASGRSQTATTSQRLPPSSFYTEERPSISRLSLEKPLPAPVSPMLPTSPTEPSRRFVARGPPPVTQLKQPLRSRTSFDKPLPVPGEQAHQQPRPAPTNGRNLSLQTNFQPTPQASGRRSPAYHTNLLDDEFGDLTPQATTPRASIYRAVGNAGGFGANVGSAQDRLSVNGFDIPPEFALYQQVGALSSSPPDSGRVAAAVKPPSSGGRLTTAEKKASSSSTPQHLKAVGNPIPAHLQSTQPPPAPSSSGMGNSNSVLANSLYHSSIAPLPSRAFTDPSFVQAPQKPTDAKPKSSTRRVGYSTPSPPPPPGASPPVIQSSPYVLDNFPRPAPTRNVLPAPSQGPSPPVMPRGPRIFAAMAAADDAVPEQNADMEHRQQQAQAFSNRNGPIYPQAPQLDHAASLPSPPPSMSLSSSNGYHQPQVPLSPPMQTSFPHNSAMYQQEASPSSPSSFHTALHEPSGPDTMRTPRMNASRPLPTAPSTRPSSSPSKSVHRQSMSHQVSTPPHTPPRSGSGGRKLSKARHPPTDMSMLLSNGSTTSIISVESLHSSNHGHRTLAKVPPTPPPHEYEPPMQVDEETRSNAGIPLDDDPFAKVEGVKMLSPLGPGGAGGADPVPMVSALPAVLSPVAAAAAAKEGSIRKLKTKASKGDLSIVAPLAAAVEPAAEKSADAASASVVGDAAGEVTPAPKKKVKETPEEKEARRKERRERRAREKEAKALAKLAAAAGIASPTLEASGDQGIEPIVGEELEALNLGKAQETSFPLNRFVSNPQLLTHLLSYLSFYDWCILSSVTREVRVTLVQSPHLREEVLERYLKTVGYARWAWEDREPLSLSLQDLADYMRGVSTPSHEYARVAKMYVHSLSVHPNIRDPSLEHTVRSLTASTRAYTRVVLRLRAQAEKEAAMSSANPATRSESTPPSASIRNGVANGFVNGFVPPSRPASRSTSRAPSPTMSTFSHSHSNGHAANGMQLNNSSQTNLGFRSPLFRLRRAPLLRVFIPSPEGDWLSDRSVLECEAECKRAGVLHLMRMGDVVWDIAVGDEGNVGRLVYDGKYLIDLDYTFNPIGDLPKYIPTLAFPPSYFHRVIRTGAVTSNPVVHVDISPWGEEIAANLQLLQDRVKTETPQGAYHNVVRWVHRSSFVIRPPARVMQRGPSVNGRFAGQQPHTPRIPIPETENLFIDAGWYGTIVVETEGTNEALADLQDRCGPRAFPPRPRPMSPAQLKAQSEIRKVFRILREKSRPGEIWIKAVGVKERIL</sequence>
<dbReference type="OrthoDB" id="3365519at2759"/>
<accession>A0A8H6IAI7</accession>
<comment type="caution">
    <text evidence="2">The sequence shown here is derived from an EMBL/GenBank/DDBJ whole genome shotgun (WGS) entry which is preliminary data.</text>
</comment>
<dbReference type="PANTHER" id="PTHR48125:SF10">
    <property type="entry name" value="OS12G0136300 PROTEIN"/>
    <property type="match status" value="1"/>
</dbReference>
<evidence type="ECO:0000313" key="2">
    <source>
        <dbReference type="EMBL" id="KAF6760583.1"/>
    </source>
</evidence>
<feature type="region of interest" description="Disordered" evidence="1">
    <location>
        <begin position="765"/>
        <end position="800"/>
    </location>
</feature>
<feature type="compositionally biased region" description="Basic and acidic residues" evidence="1">
    <location>
        <begin position="779"/>
        <end position="800"/>
    </location>
</feature>
<reference evidence="2 3" key="1">
    <citation type="submission" date="2020-07" db="EMBL/GenBank/DDBJ databases">
        <title>Comparative genomics of pyrophilous fungi reveals a link between fire events and developmental genes.</title>
        <authorList>
            <consortium name="DOE Joint Genome Institute"/>
            <person name="Steindorff A.S."/>
            <person name="Carver A."/>
            <person name="Calhoun S."/>
            <person name="Stillman K."/>
            <person name="Liu H."/>
            <person name="Lipzen A."/>
            <person name="Pangilinan J."/>
            <person name="Labutti K."/>
            <person name="Bruns T.D."/>
            <person name="Grigoriev I.V."/>
        </authorList>
    </citation>
    <scope>NUCLEOTIDE SEQUENCE [LARGE SCALE GENOMIC DNA]</scope>
    <source>
        <strain evidence="2 3">CBS 144469</strain>
    </source>
</reference>
<feature type="compositionally biased region" description="Pro residues" evidence="1">
    <location>
        <begin position="428"/>
        <end position="437"/>
    </location>
</feature>
<proteinExistence type="predicted"/>
<dbReference type="PANTHER" id="PTHR48125">
    <property type="entry name" value="LP07818P1"/>
    <property type="match status" value="1"/>
</dbReference>
<dbReference type="EMBL" id="JACGCI010000012">
    <property type="protein sequence ID" value="KAF6760583.1"/>
    <property type="molecule type" value="Genomic_DNA"/>
</dbReference>
<feature type="compositionally biased region" description="Low complexity" evidence="1">
    <location>
        <begin position="41"/>
        <end position="54"/>
    </location>
</feature>
<organism evidence="2 3">
    <name type="scientific">Ephemerocybe angulata</name>
    <dbReference type="NCBI Taxonomy" id="980116"/>
    <lineage>
        <taxon>Eukaryota</taxon>
        <taxon>Fungi</taxon>
        <taxon>Dikarya</taxon>
        <taxon>Basidiomycota</taxon>
        <taxon>Agaricomycotina</taxon>
        <taxon>Agaricomycetes</taxon>
        <taxon>Agaricomycetidae</taxon>
        <taxon>Agaricales</taxon>
        <taxon>Agaricineae</taxon>
        <taxon>Psathyrellaceae</taxon>
        <taxon>Ephemerocybe</taxon>
    </lineage>
</organism>
<feature type="compositionally biased region" description="Polar residues" evidence="1">
    <location>
        <begin position="84"/>
        <end position="109"/>
    </location>
</feature>
<feature type="region of interest" description="Disordered" evidence="1">
    <location>
        <begin position="273"/>
        <end position="340"/>
    </location>
</feature>
<evidence type="ECO:0008006" key="4">
    <source>
        <dbReference type="Google" id="ProtNLM"/>
    </source>
</evidence>
<name>A0A8H6IAI7_9AGAR</name>